<keyword evidence="7" id="KW-1185">Reference proteome</keyword>
<dbReference type="OrthoDB" id="9778690at2"/>
<dbReference type="SMART" id="SM00823">
    <property type="entry name" value="PKS_PP"/>
    <property type="match status" value="1"/>
</dbReference>
<dbReference type="SUPFAM" id="SSF53901">
    <property type="entry name" value="Thiolase-like"/>
    <property type="match status" value="1"/>
</dbReference>
<dbReference type="PANTHER" id="PTHR43775:SF37">
    <property type="entry name" value="SI:DKEY-61P9.11"/>
    <property type="match status" value="1"/>
</dbReference>
<dbReference type="InterPro" id="IPR009081">
    <property type="entry name" value="PP-bd_ACP"/>
</dbReference>
<dbReference type="CDD" id="cd00833">
    <property type="entry name" value="PKS"/>
    <property type="match status" value="1"/>
</dbReference>
<evidence type="ECO:0000256" key="3">
    <source>
        <dbReference type="ARBA" id="ARBA00022679"/>
    </source>
</evidence>
<sequence>MTRDRAFDIAVTGMSGRFPGAATVAELWSAVTAGQVLTTRLGREDLAGVPADLLDDPDYVPARGWLADADRFDHELFRFSGRDAELMDPQHRLMLEVAWTALEDAGQGPLRDGPVTGVYASDSGSGYLRAMLASGPLDPQTLDHAIHGTEPDFIASLISYKLDLTGPAIGVRTACSSSLVGLHLAVQALLNGDCDQALVVAAGIDFPQAGHLHIPGGIQSASGACRPFDAGADGVLAGSGVACVVLRRLADALAGGVEPHGVVLATAINNDGAAKAGYYAPSISGQEAVIRAAVAAADVDASSIGYLETHGTGTKVGDPIEWSAASDAYRALGAAPGQIAIGALKANTGHLDAAAGLGALIKALLVVREGVVPPVAGFTSLNPLLETDGSPLFVPAGEEPWTGPEPRRAAISSFGIGGTNAHVLVEQPPRPHVLRSVPRAHGSVLLLSAGDAAALDRASARLGDHVVAEAPDLADVAFTLAEGRAVLPHRLAVHARTPTELATRLASGDVARGHAAGPASAVFLFPGQGSQHPGMALPFAAALPGFTDALEDTLAAFAPPIAARIARALTEETFPAATLASTELAQPALFALEFAVTTALAELGVTPVALAGHSLGEITAATVSGVLDLPAAARLVTARGRAMQACPPGAMVALDCAEATALELIASWGHRLEVAAVNAPHACVLAGSLAEVDAFTTWLDGRVRAKVLRTSHAFHSELIAPALPALEAELAAAVLRPPALPFALGTTGALAEPGAAVDPGEFVRQARQPVRFGAALAAVTARFPSATLVEVGPGSTLTAAAAAADLTAVPLSPGRAAPADAVLAALGELWTCGLPVDTSALCVPGRLIHLPGYQFHGRRWLAPEAAAAQPAVEAVRQAEAEPATTDPSGLLSSLWAELLGHHAPGADDDFFELGGDSMLITQLARRVHQELGVRVSLRGMLAARTLGGQITHVRDLLTTAA</sequence>
<dbReference type="InterPro" id="IPR016039">
    <property type="entry name" value="Thiolase-like"/>
</dbReference>
<evidence type="ECO:0000256" key="2">
    <source>
        <dbReference type="ARBA" id="ARBA00022553"/>
    </source>
</evidence>
<dbReference type="GO" id="GO:0031177">
    <property type="term" value="F:phosphopantetheine binding"/>
    <property type="evidence" value="ECO:0007669"/>
    <property type="project" value="InterPro"/>
</dbReference>
<proteinExistence type="predicted"/>
<name>A0A0F0GNZ2_LENAE</name>
<reference evidence="6 7" key="1">
    <citation type="submission" date="2015-02" db="EMBL/GenBank/DDBJ databases">
        <authorList>
            <person name="Ju K.-S."/>
            <person name="Doroghazi J.R."/>
            <person name="Metcalf W."/>
        </authorList>
    </citation>
    <scope>NUCLEOTIDE SEQUENCE [LARGE SCALE GENOMIC DNA]</scope>
    <source>
        <strain evidence="6 7">NRRL B-16140</strain>
    </source>
</reference>
<dbReference type="PROSITE" id="PS52004">
    <property type="entry name" value="KS3_2"/>
    <property type="match status" value="1"/>
</dbReference>
<dbReference type="InterPro" id="IPR014031">
    <property type="entry name" value="Ketoacyl_synth_C"/>
</dbReference>
<dbReference type="Gene3D" id="3.40.366.10">
    <property type="entry name" value="Malonyl-Coenzyme A Acyl Carrier Protein, domain 2"/>
    <property type="match status" value="1"/>
</dbReference>
<dbReference type="SMART" id="SM00827">
    <property type="entry name" value="PKS_AT"/>
    <property type="match status" value="1"/>
</dbReference>
<dbReference type="GO" id="GO:0004312">
    <property type="term" value="F:fatty acid synthase activity"/>
    <property type="evidence" value="ECO:0007669"/>
    <property type="project" value="TreeGrafter"/>
</dbReference>
<dbReference type="InterPro" id="IPR016036">
    <property type="entry name" value="Malonyl_transacylase_ACP-bd"/>
</dbReference>
<dbReference type="InterPro" id="IPR016035">
    <property type="entry name" value="Acyl_Trfase/lysoPLipase"/>
</dbReference>
<dbReference type="AlphaFoldDB" id="A0A0F0GNZ2"/>
<dbReference type="RefSeq" id="WP_045315503.1">
    <property type="nucleotide sequence ID" value="NZ_JYJG01000279.1"/>
</dbReference>
<evidence type="ECO:0000313" key="6">
    <source>
        <dbReference type="EMBL" id="KJK43667.1"/>
    </source>
</evidence>
<dbReference type="PANTHER" id="PTHR43775">
    <property type="entry name" value="FATTY ACID SYNTHASE"/>
    <property type="match status" value="1"/>
</dbReference>
<dbReference type="InterPro" id="IPR050091">
    <property type="entry name" value="PKS_NRPS_Biosynth_Enz"/>
</dbReference>
<dbReference type="Pfam" id="PF22621">
    <property type="entry name" value="CurL-like_PKS_C"/>
    <property type="match status" value="1"/>
</dbReference>
<dbReference type="Pfam" id="PF00550">
    <property type="entry name" value="PP-binding"/>
    <property type="match status" value="1"/>
</dbReference>
<dbReference type="EMBL" id="JYJG01000279">
    <property type="protein sequence ID" value="KJK43667.1"/>
    <property type="molecule type" value="Genomic_DNA"/>
</dbReference>
<dbReference type="Gene3D" id="1.10.1200.10">
    <property type="entry name" value="ACP-like"/>
    <property type="match status" value="1"/>
</dbReference>
<dbReference type="GO" id="GO:0006633">
    <property type="term" value="P:fatty acid biosynthetic process"/>
    <property type="evidence" value="ECO:0007669"/>
    <property type="project" value="TreeGrafter"/>
</dbReference>
<feature type="domain" description="Ketosynthase family 3 (KS3)" evidence="5">
    <location>
        <begin position="6"/>
        <end position="427"/>
    </location>
</feature>
<dbReference type="SUPFAM" id="SSF47336">
    <property type="entry name" value="ACP-like"/>
    <property type="match status" value="1"/>
</dbReference>
<keyword evidence="2" id="KW-0597">Phosphoprotein</keyword>
<feature type="domain" description="Carrier" evidence="4">
    <location>
        <begin position="882"/>
        <end position="957"/>
    </location>
</feature>
<evidence type="ECO:0000259" key="5">
    <source>
        <dbReference type="PROSITE" id="PS52004"/>
    </source>
</evidence>
<dbReference type="InterPro" id="IPR014043">
    <property type="entry name" value="Acyl_transferase_dom"/>
</dbReference>
<gene>
    <name evidence="6" type="ORF">UK23_32365</name>
</gene>
<dbReference type="InterPro" id="IPR014030">
    <property type="entry name" value="Ketoacyl_synth_N"/>
</dbReference>
<dbReference type="InterPro" id="IPR020806">
    <property type="entry name" value="PKS_PP-bd"/>
</dbReference>
<organism evidence="6 7">
    <name type="scientific">Lentzea aerocolonigenes</name>
    <name type="common">Lechevalieria aerocolonigenes</name>
    <name type="synonym">Saccharothrix aerocolonigenes</name>
    <dbReference type="NCBI Taxonomy" id="68170"/>
    <lineage>
        <taxon>Bacteria</taxon>
        <taxon>Bacillati</taxon>
        <taxon>Actinomycetota</taxon>
        <taxon>Actinomycetes</taxon>
        <taxon>Pseudonocardiales</taxon>
        <taxon>Pseudonocardiaceae</taxon>
        <taxon>Lentzea</taxon>
    </lineage>
</organism>
<dbReference type="GO" id="GO:0005737">
    <property type="term" value="C:cytoplasm"/>
    <property type="evidence" value="ECO:0007669"/>
    <property type="project" value="TreeGrafter"/>
</dbReference>
<evidence type="ECO:0000259" key="4">
    <source>
        <dbReference type="PROSITE" id="PS50075"/>
    </source>
</evidence>
<dbReference type="GO" id="GO:0071770">
    <property type="term" value="P:DIM/DIP cell wall layer assembly"/>
    <property type="evidence" value="ECO:0007669"/>
    <property type="project" value="TreeGrafter"/>
</dbReference>
<evidence type="ECO:0000256" key="1">
    <source>
        <dbReference type="ARBA" id="ARBA00022450"/>
    </source>
</evidence>
<dbReference type="PROSITE" id="PS50075">
    <property type="entry name" value="CARRIER"/>
    <property type="match status" value="1"/>
</dbReference>
<comment type="caution">
    <text evidence="6">The sequence shown here is derived from an EMBL/GenBank/DDBJ whole genome shotgun (WGS) entry which is preliminary data.</text>
</comment>
<dbReference type="SMART" id="SM00825">
    <property type="entry name" value="PKS_KS"/>
    <property type="match status" value="1"/>
</dbReference>
<keyword evidence="3" id="KW-0808">Transferase</keyword>
<dbReference type="Pfam" id="PF00109">
    <property type="entry name" value="ketoacyl-synt"/>
    <property type="match status" value="1"/>
</dbReference>
<keyword evidence="1" id="KW-0596">Phosphopantetheine</keyword>
<dbReference type="Pfam" id="PF00698">
    <property type="entry name" value="Acyl_transf_1"/>
    <property type="match status" value="1"/>
</dbReference>
<dbReference type="Gene3D" id="3.30.70.3290">
    <property type="match status" value="1"/>
</dbReference>
<accession>A0A0F0GNZ2</accession>
<dbReference type="InterPro" id="IPR001227">
    <property type="entry name" value="Ac_transferase_dom_sf"/>
</dbReference>
<dbReference type="Gene3D" id="3.40.47.10">
    <property type="match status" value="1"/>
</dbReference>
<dbReference type="Pfam" id="PF02801">
    <property type="entry name" value="Ketoacyl-synt_C"/>
    <property type="match status" value="1"/>
</dbReference>
<dbReference type="InterPro" id="IPR020841">
    <property type="entry name" value="PKS_Beta-ketoAc_synthase_dom"/>
</dbReference>
<protein>
    <submittedName>
        <fullName evidence="6">Polyketide synthase subunit</fullName>
    </submittedName>
</protein>
<dbReference type="GO" id="GO:0005886">
    <property type="term" value="C:plasma membrane"/>
    <property type="evidence" value="ECO:0007669"/>
    <property type="project" value="TreeGrafter"/>
</dbReference>
<dbReference type="InterPro" id="IPR036736">
    <property type="entry name" value="ACP-like_sf"/>
</dbReference>
<dbReference type="SUPFAM" id="SSF55048">
    <property type="entry name" value="Probable ACP-binding domain of malonyl-CoA ACP transacylase"/>
    <property type="match status" value="1"/>
</dbReference>
<dbReference type="Proteomes" id="UP000033393">
    <property type="component" value="Unassembled WGS sequence"/>
</dbReference>
<dbReference type="PATRIC" id="fig|68170.10.peg.8335"/>
<evidence type="ECO:0000313" key="7">
    <source>
        <dbReference type="Proteomes" id="UP000033393"/>
    </source>
</evidence>
<dbReference type="PROSITE" id="PS00012">
    <property type="entry name" value="PHOSPHOPANTETHEINE"/>
    <property type="match status" value="1"/>
</dbReference>
<dbReference type="InterPro" id="IPR006162">
    <property type="entry name" value="Ppantetheine_attach_site"/>
</dbReference>
<dbReference type="SUPFAM" id="SSF52151">
    <property type="entry name" value="FabD/lysophospholipase-like"/>
    <property type="match status" value="1"/>
</dbReference>